<dbReference type="GeneID" id="102461273"/>
<proteinExistence type="predicted"/>
<dbReference type="InterPro" id="IPR036179">
    <property type="entry name" value="Ig-like_dom_sf"/>
</dbReference>
<reference evidence="6" key="2">
    <citation type="journal article" date="2013" name="Nat. Genet.">
        <title>The draft genomes of soft-shell turtle and green sea turtle yield insights into the development and evolution of the turtle-specific body plan.</title>
        <authorList>
            <person name="Wang Z."/>
            <person name="Pascual-Anaya J."/>
            <person name="Zadissa A."/>
            <person name="Li W."/>
            <person name="Niimura Y."/>
            <person name="Huang Z."/>
            <person name="Li C."/>
            <person name="White S."/>
            <person name="Xiong Z."/>
            <person name="Fang D."/>
            <person name="Wang B."/>
            <person name="Ming Y."/>
            <person name="Chen Y."/>
            <person name="Zheng Y."/>
            <person name="Kuraku S."/>
            <person name="Pignatelli M."/>
            <person name="Herrero J."/>
            <person name="Beal K."/>
            <person name="Nozawa M."/>
            <person name="Li Q."/>
            <person name="Wang J."/>
            <person name="Zhang H."/>
            <person name="Yu L."/>
            <person name="Shigenobu S."/>
            <person name="Wang J."/>
            <person name="Liu J."/>
            <person name="Flicek P."/>
            <person name="Searle S."/>
            <person name="Wang J."/>
            <person name="Kuratani S."/>
            <person name="Yin Y."/>
            <person name="Aken B."/>
            <person name="Zhang G."/>
            <person name="Irie N."/>
        </authorList>
    </citation>
    <scope>NUCLEOTIDE SEQUENCE [LARGE SCALE GENOMIC DNA]</scope>
    <source>
        <strain evidence="6">Daiwa-1</strain>
    </source>
</reference>
<dbReference type="PANTHER" id="PTHR15466:SF2">
    <property type="entry name" value="V-SET AND IMMUNOGLOBULIN DOMAIN-CONTAINING PROTEIN 4"/>
    <property type="match status" value="1"/>
</dbReference>
<evidence type="ECO:0000313" key="6">
    <source>
        <dbReference type="Proteomes" id="UP000007267"/>
    </source>
</evidence>
<dbReference type="EMBL" id="AGCU01172642">
    <property type="status" value="NOT_ANNOTATED_CDS"/>
    <property type="molecule type" value="Genomic_DNA"/>
</dbReference>
<dbReference type="eggNOG" id="ENOG502S07Y">
    <property type="taxonomic scope" value="Eukaryota"/>
</dbReference>
<sequence length="402" mass="44732">MEKLMWIVALVNFFTFCNAVLELTGTHDIKGTWKSSITLPCVYTPSQDFVQQTVIWTLERDQSPATIFRRDSSGDHIMLSRHRDRISVPKYKPGDVSLEVEKLEIPDSGHYTCKVTWRAQDNSLLTKEITTTVKVVKVAVTKPIIKPGNLGFTVPKGASASLTCSANGSPPIIYRWFKGEPGGKAVHVSNHAVLMFDSLQMSDTGKYYCEAENTAPSQVIEQSNTEQLTVVDLRKPATTVPSSETTAHTTAKPASEKDVSRTLATGSDMRLPETHEVTTGKGGYVERAKSQDFRRTSLPLYLIILIAVLCVAAVFVVIAVVFYKRKTKEDNTYEVTYHNSRSDVKRQTCSGVNGTCKYEEGGSSAKNHCLMDPMKENVYEENIDYEILVNAMESEYEMGDVQ</sequence>
<dbReference type="InterPro" id="IPR007110">
    <property type="entry name" value="Ig-like_dom"/>
</dbReference>
<dbReference type="GeneTree" id="ENSGT00390000001432"/>
<keyword evidence="3" id="KW-0732">Signal</keyword>
<dbReference type="AlphaFoldDB" id="K7G230"/>
<feature type="signal peptide" evidence="3">
    <location>
        <begin position="1"/>
        <end position="19"/>
    </location>
</feature>
<reference evidence="6" key="1">
    <citation type="submission" date="2011-10" db="EMBL/GenBank/DDBJ databases">
        <authorList>
            <consortium name="Soft-shell Turtle Genome Consortium"/>
        </authorList>
    </citation>
    <scope>NUCLEOTIDE SEQUENCE [LARGE SCALE GENOMIC DNA]</scope>
    <source>
        <strain evidence="6">Daiwa-1</strain>
    </source>
</reference>
<keyword evidence="6" id="KW-1185">Reference proteome</keyword>
<feature type="region of interest" description="Disordered" evidence="1">
    <location>
        <begin position="237"/>
        <end position="260"/>
    </location>
</feature>
<dbReference type="SMART" id="SM00408">
    <property type="entry name" value="IGc2"/>
    <property type="match status" value="1"/>
</dbReference>
<dbReference type="InterPro" id="IPR003599">
    <property type="entry name" value="Ig_sub"/>
</dbReference>
<dbReference type="OrthoDB" id="9448246at2759"/>
<dbReference type="SUPFAM" id="SSF48726">
    <property type="entry name" value="Immunoglobulin"/>
    <property type="match status" value="2"/>
</dbReference>
<dbReference type="SMART" id="SM00409">
    <property type="entry name" value="IG"/>
    <property type="match status" value="2"/>
</dbReference>
<dbReference type="GO" id="GO:0043031">
    <property type="term" value="P:negative regulation of macrophage activation"/>
    <property type="evidence" value="ECO:0007669"/>
    <property type="project" value="InterPro"/>
</dbReference>
<dbReference type="HOGENOM" id="CLU_058836_0_0_1"/>
<feature type="transmembrane region" description="Helical" evidence="2">
    <location>
        <begin position="300"/>
        <end position="323"/>
    </location>
</feature>
<dbReference type="Ensembl" id="ENSPSIT00000014409.1">
    <property type="protein sequence ID" value="ENSPSIP00000014341.1"/>
    <property type="gene ID" value="ENSPSIG00000012869.1"/>
</dbReference>
<keyword evidence="2" id="KW-1133">Transmembrane helix</keyword>
<accession>K7G230</accession>
<dbReference type="PANTHER" id="PTHR15466">
    <property type="entry name" value="V-SET AND IMMUNOGLOBULIN DOMAIN CONTAINING 4"/>
    <property type="match status" value="1"/>
</dbReference>
<evidence type="ECO:0000256" key="1">
    <source>
        <dbReference type="SAM" id="MobiDB-lite"/>
    </source>
</evidence>
<evidence type="ECO:0000313" key="5">
    <source>
        <dbReference type="Ensembl" id="ENSPSIP00000014341.1"/>
    </source>
</evidence>
<feature type="compositionally biased region" description="Polar residues" evidence="1">
    <location>
        <begin position="239"/>
        <end position="249"/>
    </location>
</feature>
<dbReference type="Pfam" id="PF07686">
    <property type="entry name" value="V-set"/>
    <property type="match status" value="1"/>
</dbReference>
<evidence type="ECO:0000256" key="2">
    <source>
        <dbReference type="SAM" id="Phobius"/>
    </source>
</evidence>
<keyword evidence="2" id="KW-0812">Transmembrane</keyword>
<dbReference type="KEGG" id="pss:102461273"/>
<dbReference type="EMBL" id="AGCU01172641">
    <property type="status" value="NOT_ANNOTATED_CDS"/>
    <property type="molecule type" value="Genomic_DNA"/>
</dbReference>
<dbReference type="Pfam" id="PF13927">
    <property type="entry name" value="Ig_3"/>
    <property type="match status" value="1"/>
</dbReference>
<reference evidence="5" key="3">
    <citation type="submission" date="2025-08" db="UniProtKB">
        <authorList>
            <consortium name="Ensembl"/>
        </authorList>
    </citation>
    <scope>IDENTIFICATION</scope>
</reference>
<dbReference type="OMA" id="DYSEDPC"/>
<reference evidence="5" key="4">
    <citation type="submission" date="2025-09" db="UniProtKB">
        <authorList>
            <consortium name="Ensembl"/>
        </authorList>
    </citation>
    <scope>IDENTIFICATION</scope>
</reference>
<protein>
    <submittedName>
        <fullName evidence="5">V-set and immunoglobulin domain-containing protein 4-like</fullName>
    </submittedName>
</protein>
<dbReference type="Gene3D" id="2.60.40.10">
    <property type="entry name" value="Immunoglobulins"/>
    <property type="match status" value="2"/>
</dbReference>
<feature type="domain" description="Ig-like" evidence="4">
    <location>
        <begin position="35"/>
        <end position="130"/>
    </location>
</feature>
<dbReference type="RefSeq" id="XP_006136199.1">
    <property type="nucleotide sequence ID" value="XM_006136137.3"/>
</dbReference>
<feature type="chain" id="PRO_5003902439" evidence="3">
    <location>
        <begin position="20"/>
        <end position="402"/>
    </location>
</feature>
<dbReference type="GO" id="GO:0032703">
    <property type="term" value="P:negative regulation of interleukin-2 production"/>
    <property type="evidence" value="ECO:0007669"/>
    <property type="project" value="InterPro"/>
</dbReference>
<dbReference type="GO" id="GO:0001851">
    <property type="term" value="F:complement component C3b binding"/>
    <property type="evidence" value="ECO:0007669"/>
    <property type="project" value="TreeGrafter"/>
</dbReference>
<dbReference type="PROSITE" id="PS50835">
    <property type="entry name" value="IG_LIKE"/>
    <property type="match status" value="2"/>
</dbReference>
<organism evidence="5 6">
    <name type="scientific">Pelodiscus sinensis</name>
    <name type="common">Chinese softshell turtle</name>
    <name type="synonym">Trionyx sinensis</name>
    <dbReference type="NCBI Taxonomy" id="13735"/>
    <lineage>
        <taxon>Eukaryota</taxon>
        <taxon>Metazoa</taxon>
        <taxon>Chordata</taxon>
        <taxon>Craniata</taxon>
        <taxon>Vertebrata</taxon>
        <taxon>Euteleostomi</taxon>
        <taxon>Archelosauria</taxon>
        <taxon>Testudinata</taxon>
        <taxon>Testudines</taxon>
        <taxon>Cryptodira</taxon>
        <taxon>Trionychia</taxon>
        <taxon>Trionychidae</taxon>
        <taxon>Pelodiscus</taxon>
    </lineage>
</organism>
<evidence type="ECO:0000256" key="3">
    <source>
        <dbReference type="SAM" id="SignalP"/>
    </source>
</evidence>
<feature type="domain" description="Ig-like" evidence="4">
    <location>
        <begin position="143"/>
        <end position="225"/>
    </location>
</feature>
<dbReference type="InterPro" id="IPR013783">
    <property type="entry name" value="Ig-like_fold"/>
</dbReference>
<dbReference type="InterPro" id="IPR013106">
    <property type="entry name" value="Ig_V-set"/>
</dbReference>
<evidence type="ECO:0000259" key="4">
    <source>
        <dbReference type="PROSITE" id="PS50835"/>
    </source>
</evidence>
<dbReference type="GO" id="GO:0045957">
    <property type="term" value="P:negative regulation of complement activation, alternative pathway"/>
    <property type="evidence" value="ECO:0007669"/>
    <property type="project" value="TreeGrafter"/>
</dbReference>
<dbReference type="Proteomes" id="UP000007267">
    <property type="component" value="Unassembled WGS sequence"/>
</dbReference>
<dbReference type="GO" id="GO:0042130">
    <property type="term" value="P:negative regulation of T cell proliferation"/>
    <property type="evidence" value="ECO:0007669"/>
    <property type="project" value="InterPro"/>
</dbReference>
<name>K7G230_PELSI</name>
<keyword evidence="2" id="KW-0472">Membrane</keyword>
<dbReference type="InterPro" id="IPR039939">
    <property type="entry name" value="VSIG4"/>
</dbReference>
<dbReference type="InterPro" id="IPR003598">
    <property type="entry name" value="Ig_sub2"/>
</dbReference>
<dbReference type="SMART" id="SM00406">
    <property type="entry name" value="IGv"/>
    <property type="match status" value="2"/>
</dbReference>